<dbReference type="GO" id="GO:0019898">
    <property type="term" value="C:extrinsic component of membrane"/>
    <property type="evidence" value="ECO:0007669"/>
    <property type="project" value="InterPro"/>
</dbReference>
<dbReference type="SUPFAM" id="SSF55724">
    <property type="entry name" value="Mog1p/PsbP-like"/>
    <property type="match status" value="1"/>
</dbReference>
<keyword evidence="4" id="KW-1185">Reference proteome</keyword>
<accession>A0AAV2DKN3</accession>
<feature type="domain" description="PsbP C-terminal" evidence="2">
    <location>
        <begin position="89"/>
        <end position="241"/>
    </location>
</feature>
<dbReference type="InterPro" id="IPR002683">
    <property type="entry name" value="PsbP_C"/>
</dbReference>
<evidence type="ECO:0000256" key="1">
    <source>
        <dbReference type="SAM" id="SignalP"/>
    </source>
</evidence>
<reference evidence="3 4" key="1">
    <citation type="submission" date="2024-04" db="EMBL/GenBank/DDBJ databases">
        <authorList>
            <person name="Fracassetti M."/>
        </authorList>
    </citation>
    <scope>NUCLEOTIDE SEQUENCE [LARGE SCALE GENOMIC DNA]</scope>
</reference>
<dbReference type="EMBL" id="OZ034816">
    <property type="protein sequence ID" value="CAL1374451.1"/>
    <property type="molecule type" value="Genomic_DNA"/>
</dbReference>
<dbReference type="AlphaFoldDB" id="A0AAV2DKN3"/>
<dbReference type="Proteomes" id="UP001497516">
    <property type="component" value="Chromosome 3"/>
</dbReference>
<dbReference type="PANTHER" id="PTHR31407">
    <property type="match status" value="1"/>
</dbReference>
<evidence type="ECO:0000259" key="2">
    <source>
        <dbReference type="Pfam" id="PF01789"/>
    </source>
</evidence>
<dbReference type="PANTHER" id="PTHR31407:SF10">
    <property type="entry name" value="PHOTOSYNTHETIC NDH SUBUNIT OF LUMENAL LOCATION 1, CHLOROPLASTIC"/>
    <property type="match status" value="1"/>
</dbReference>
<dbReference type="NCBIfam" id="NF040946">
    <property type="entry name" value="PSII_PsbP"/>
    <property type="match status" value="1"/>
</dbReference>
<dbReference type="GO" id="GO:0005509">
    <property type="term" value="F:calcium ion binding"/>
    <property type="evidence" value="ECO:0007669"/>
    <property type="project" value="InterPro"/>
</dbReference>
<dbReference type="Pfam" id="PF01789">
    <property type="entry name" value="PsbP"/>
    <property type="match status" value="1"/>
</dbReference>
<organism evidence="3 4">
    <name type="scientific">Linum trigynum</name>
    <dbReference type="NCBI Taxonomy" id="586398"/>
    <lineage>
        <taxon>Eukaryota</taxon>
        <taxon>Viridiplantae</taxon>
        <taxon>Streptophyta</taxon>
        <taxon>Embryophyta</taxon>
        <taxon>Tracheophyta</taxon>
        <taxon>Spermatophyta</taxon>
        <taxon>Magnoliopsida</taxon>
        <taxon>eudicotyledons</taxon>
        <taxon>Gunneridae</taxon>
        <taxon>Pentapetalae</taxon>
        <taxon>rosids</taxon>
        <taxon>fabids</taxon>
        <taxon>Malpighiales</taxon>
        <taxon>Linaceae</taxon>
        <taxon>Linum</taxon>
    </lineage>
</organism>
<keyword evidence="1" id="KW-0732">Signal</keyword>
<name>A0AAV2DKN3_9ROSI</name>
<protein>
    <recommendedName>
        <fullName evidence="2">PsbP C-terminal domain-containing protein</fullName>
    </recommendedName>
</protein>
<dbReference type="Gene3D" id="3.40.1000.10">
    <property type="entry name" value="Mog1/PsbP, alpha/beta/alpha sandwich"/>
    <property type="match status" value="1"/>
</dbReference>
<feature type="signal peptide" evidence="1">
    <location>
        <begin position="1"/>
        <end position="17"/>
    </location>
</feature>
<gene>
    <name evidence="3" type="ORF">LTRI10_LOCUS16316</name>
</gene>
<evidence type="ECO:0000313" key="3">
    <source>
        <dbReference type="EMBL" id="CAL1374451.1"/>
    </source>
</evidence>
<dbReference type="GO" id="GO:0015979">
    <property type="term" value="P:photosynthesis"/>
    <property type="evidence" value="ECO:0007669"/>
    <property type="project" value="InterPro"/>
</dbReference>
<evidence type="ECO:0000313" key="4">
    <source>
        <dbReference type="Proteomes" id="UP001497516"/>
    </source>
</evidence>
<sequence>MAVASSLSMSLVSTAAAASSASITKRVPISSLISSAGNEPSVSFSSEPSFHGEASKLKRRQLVLGLGGALTTSTLIPLNSASGEEIMKKYQSYVDLEDGYSYIYPSDWRVSPNASNVPLSVVALDIHCVLMVVRVRFMPTRKKDIHELGPREQVISDLISSHVCAAPTKKPTIYSMQEKSVDGKNYYTFEYELTSPNYSSVSFATIAIGNGRYYYTLIVGANERRWKRVRNQLKVVADSFKLLDI</sequence>
<dbReference type="InterPro" id="IPR016123">
    <property type="entry name" value="Mog1/PsbP_a/b/a-sand"/>
</dbReference>
<dbReference type="GO" id="GO:0009654">
    <property type="term" value="C:photosystem II oxygen evolving complex"/>
    <property type="evidence" value="ECO:0007669"/>
    <property type="project" value="InterPro"/>
</dbReference>
<feature type="chain" id="PRO_5043606742" description="PsbP C-terminal domain-containing protein" evidence="1">
    <location>
        <begin position="18"/>
        <end position="245"/>
    </location>
</feature>
<proteinExistence type="predicted"/>